<reference evidence="12" key="4">
    <citation type="submission" date="2023-01" db="EMBL/GenBank/DDBJ databases">
        <title>Human gut microbiome strain richness.</title>
        <authorList>
            <person name="Chen-Liaw A."/>
        </authorList>
    </citation>
    <scope>NUCLEOTIDE SEQUENCE</scope>
    <source>
        <strain evidence="12">RTP21484st1_H11_RTP21484_190118</strain>
    </source>
</reference>
<dbReference type="GO" id="GO:0004523">
    <property type="term" value="F:RNA-DNA hybrid ribonuclease activity"/>
    <property type="evidence" value="ECO:0007669"/>
    <property type="project" value="UniProtKB-EC"/>
</dbReference>
<dbReference type="SUPFAM" id="SSF53098">
    <property type="entry name" value="Ribonuclease H-like"/>
    <property type="match status" value="1"/>
</dbReference>
<evidence type="ECO:0000313" key="11">
    <source>
        <dbReference type="EMBL" id="MCZ7692520.1"/>
    </source>
</evidence>
<name>A0A2N5NL91_MEDGN</name>
<comment type="catalytic activity">
    <reaction evidence="1">
        <text>Endonucleolytic cleavage to 5'-phosphomonoester.</text>
        <dbReference type="EC" id="3.1.26.4"/>
    </reaction>
</comment>
<dbReference type="Proteomes" id="UP000234891">
    <property type="component" value="Unassembled WGS sequence"/>
</dbReference>
<dbReference type="CDD" id="cd09277">
    <property type="entry name" value="RNase_HI_bacteria_like"/>
    <property type="match status" value="1"/>
</dbReference>
<dbReference type="EMBL" id="NIHW01000001">
    <property type="protein sequence ID" value="PLT89532.1"/>
    <property type="molecule type" value="Genomic_DNA"/>
</dbReference>
<dbReference type="Proteomes" id="UP000285610">
    <property type="component" value="Unassembled WGS sequence"/>
</dbReference>
<dbReference type="PANTHER" id="PTHR10642:SF26">
    <property type="entry name" value="RIBONUCLEASE H1"/>
    <property type="match status" value="1"/>
</dbReference>
<feature type="domain" description="RNase H type-1" evidence="10">
    <location>
        <begin position="64"/>
        <end position="198"/>
    </location>
</feature>
<dbReference type="Pfam" id="PF01693">
    <property type="entry name" value="Cauli_VI"/>
    <property type="match status" value="1"/>
</dbReference>
<dbReference type="FunFam" id="3.40.970.10:FF:000001">
    <property type="entry name" value="Ribonuclease H1"/>
    <property type="match status" value="1"/>
</dbReference>
<dbReference type="PANTHER" id="PTHR10642">
    <property type="entry name" value="RIBONUCLEASE H1"/>
    <property type="match status" value="1"/>
</dbReference>
<dbReference type="EMBL" id="QRQE01000009">
    <property type="protein sequence ID" value="RHM79111.1"/>
    <property type="molecule type" value="Genomic_DNA"/>
</dbReference>
<evidence type="ECO:0000313" key="15">
    <source>
        <dbReference type="EMBL" id="PLT89532.1"/>
    </source>
</evidence>
<evidence type="ECO:0000256" key="2">
    <source>
        <dbReference type="ARBA" id="ARBA00001946"/>
    </source>
</evidence>
<dbReference type="SUPFAM" id="SSF55658">
    <property type="entry name" value="L9 N-domain-like"/>
    <property type="match status" value="1"/>
</dbReference>
<keyword evidence="9" id="KW-0460">Magnesium</keyword>
<dbReference type="Proteomes" id="UP000234849">
    <property type="component" value="Unassembled WGS sequence"/>
</dbReference>
<evidence type="ECO:0000256" key="9">
    <source>
        <dbReference type="ARBA" id="ARBA00022842"/>
    </source>
</evidence>
<protein>
    <recommendedName>
        <fullName evidence="4">ribonuclease H</fullName>
        <ecNumber evidence="4">3.1.26.4</ecNumber>
    </recommendedName>
</protein>
<proteinExistence type="inferred from homology"/>
<dbReference type="InterPro" id="IPR050092">
    <property type="entry name" value="RNase_H"/>
</dbReference>
<gene>
    <name evidence="13" type="ORF">CDL18_03630</name>
    <name evidence="15" type="ORF">CDL20_00650</name>
    <name evidence="14" type="ORF">CDL26_02735</name>
    <name evidence="16" type="ORF">DWX36_08830</name>
    <name evidence="17" type="ORF">DWZ50_05310</name>
    <name evidence="11" type="ORF">O8D18_00425</name>
    <name evidence="12" type="ORF">PNW85_03390</name>
</gene>
<dbReference type="RefSeq" id="WP_101870123.1">
    <property type="nucleotide sequence ID" value="NZ_CACRUK010000010.1"/>
</dbReference>
<dbReference type="EMBL" id="JAQMLA010000006">
    <property type="protein sequence ID" value="MDB8685721.1"/>
    <property type="molecule type" value="Genomic_DNA"/>
</dbReference>
<comment type="similarity">
    <text evidence="3">Belongs to the RNase H family.</text>
</comment>
<dbReference type="InterPro" id="IPR012337">
    <property type="entry name" value="RNaseH-like_sf"/>
</dbReference>
<evidence type="ECO:0000256" key="5">
    <source>
        <dbReference type="ARBA" id="ARBA00022722"/>
    </source>
</evidence>
<evidence type="ECO:0000256" key="1">
    <source>
        <dbReference type="ARBA" id="ARBA00000077"/>
    </source>
</evidence>
<keyword evidence="7" id="KW-0255">Endonuclease</keyword>
<evidence type="ECO:0000313" key="16">
    <source>
        <dbReference type="EMBL" id="RGT38764.1"/>
    </source>
</evidence>
<evidence type="ECO:0000313" key="21">
    <source>
        <dbReference type="Proteomes" id="UP000283834"/>
    </source>
</evidence>
<dbReference type="Gene3D" id="3.30.420.10">
    <property type="entry name" value="Ribonuclease H-like superfamily/Ribonuclease H"/>
    <property type="match status" value="1"/>
</dbReference>
<dbReference type="InterPro" id="IPR009027">
    <property type="entry name" value="Ribosomal_bL9/RNase_H1_N"/>
</dbReference>
<dbReference type="GO" id="GO:0046872">
    <property type="term" value="F:metal ion binding"/>
    <property type="evidence" value="ECO:0007669"/>
    <property type="project" value="UniProtKB-KW"/>
</dbReference>
<keyword evidence="6" id="KW-0479">Metal-binding</keyword>
<dbReference type="EC" id="3.1.26.4" evidence="4"/>
<organism evidence="13 19">
    <name type="scientific">Mediterraneibacter gnavus</name>
    <name type="common">Ruminococcus gnavus</name>
    <dbReference type="NCBI Taxonomy" id="33038"/>
    <lineage>
        <taxon>Bacteria</taxon>
        <taxon>Bacillati</taxon>
        <taxon>Bacillota</taxon>
        <taxon>Clostridia</taxon>
        <taxon>Lachnospirales</taxon>
        <taxon>Lachnospiraceae</taxon>
        <taxon>Mediterraneibacter</taxon>
    </lineage>
</organism>
<evidence type="ECO:0000313" key="22">
    <source>
        <dbReference type="Proteomes" id="UP000285610"/>
    </source>
</evidence>
<comment type="cofactor">
    <cofactor evidence="2">
        <name>Mg(2+)</name>
        <dbReference type="ChEBI" id="CHEBI:18420"/>
    </cofactor>
</comment>
<evidence type="ECO:0000256" key="8">
    <source>
        <dbReference type="ARBA" id="ARBA00022801"/>
    </source>
</evidence>
<dbReference type="PROSITE" id="PS50879">
    <property type="entry name" value="RNASE_H_1"/>
    <property type="match status" value="1"/>
</dbReference>
<keyword evidence="5" id="KW-0540">Nuclease</keyword>
<reference evidence="21 22" key="2">
    <citation type="submission" date="2018-08" db="EMBL/GenBank/DDBJ databases">
        <title>A genome reference for cultivated species of the human gut microbiota.</title>
        <authorList>
            <person name="Zou Y."/>
            <person name="Xue W."/>
            <person name="Luo G."/>
        </authorList>
    </citation>
    <scope>NUCLEOTIDE SEQUENCE [LARGE SCALE GENOMIC DNA]</scope>
    <source>
        <strain evidence="16 21">AF19-16AC</strain>
        <strain evidence="17 22">AF33-12</strain>
    </source>
</reference>
<dbReference type="EMBL" id="JAPZED010000001">
    <property type="protein sequence ID" value="MCZ7692520.1"/>
    <property type="molecule type" value="Genomic_DNA"/>
</dbReference>
<dbReference type="InterPro" id="IPR036397">
    <property type="entry name" value="RNaseH_sf"/>
</dbReference>
<comment type="caution">
    <text evidence="13">The sequence shown here is derived from an EMBL/GenBank/DDBJ whole genome shotgun (WGS) entry which is preliminary data.</text>
</comment>
<evidence type="ECO:0000313" key="12">
    <source>
        <dbReference type="EMBL" id="MDB8685721.1"/>
    </source>
</evidence>
<dbReference type="Proteomes" id="UP000283834">
    <property type="component" value="Unassembled WGS sequence"/>
</dbReference>
<evidence type="ECO:0000313" key="14">
    <source>
        <dbReference type="EMBL" id="PLT74483.1"/>
    </source>
</evidence>
<evidence type="ECO:0000313" key="13">
    <source>
        <dbReference type="EMBL" id="PLT57293.1"/>
    </source>
</evidence>
<dbReference type="EMBL" id="NIHS01000003">
    <property type="protein sequence ID" value="PLT74483.1"/>
    <property type="molecule type" value="Genomic_DNA"/>
</dbReference>
<evidence type="ECO:0000256" key="7">
    <source>
        <dbReference type="ARBA" id="ARBA00022759"/>
    </source>
</evidence>
<evidence type="ECO:0000313" key="20">
    <source>
        <dbReference type="Proteomes" id="UP000234891"/>
    </source>
</evidence>
<reference evidence="18 19" key="1">
    <citation type="journal article" date="2017" name="Genome Med.">
        <title>A novel Ruminococcus gnavus clade enriched in inflammatory bowel disease patients.</title>
        <authorList>
            <person name="Hall A.B."/>
            <person name="Yassour M."/>
            <person name="Sauk J."/>
            <person name="Garner A."/>
            <person name="Jiang X."/>
            <person name="Arthur T."/>
            <person name="Lagoudas G.K."/>
            <person name="Vatanen T."/>
            <person name="Fornelos N."/>
            <person name="Wilson R."/>
            <person name="Bertha M."/>
            <person name="Cohen M."/>
            <person name="Garber J."/>
            <person name="Khalili H."/>
            <person name="Gevers D."/>
            <person name="Ananthakrishnan A.N."/>
            <person name="Kugathasan S."/>
            <person name="Lander E.S."/>
            <person name="Blainey P."/>
            <person name="Vlamakis H."/>
            <person name="Xavier R.J."/>
            <person name="Huttenhower C."/>
        </authorList>
    </citation>
    <scope>NUCLEOTIDE SEQUENCE [LARGE SCALE GENOMIC DNA]</scope>
    <source>
        <strain evidence="13 19">RJX1118</strain>
        <strain evidence="14 20">RJX1124</strain>
        <strain evidence="15 18">RJX1128</strain>
    </source>
</reference>
<dbReference type="Proteomes" id="UP001212160">
    <property type="component" value="Unassembled WGS sequence"/>
</dbReference>
<dbReference type="Proteomes" id="UP000234840">
    <property type="component" value="Unassembled WGS sequence"/>
</dbReference>
<reference evidence="11" key="3">
    <citation type="submission" date="2022-12" db="EMBL/GenBank/DDBJ databases">
        <title>Genome of R. gnavus strain RSHDN_123.</title>
        <authorList>
            <person name="Abdugheni R."/>
        </authorList>
    </citation>
    <scope>NUCLEOTIDE SEQUENCE</scope>
    <source>
        <strain evidence="11">RSHDN_123</strain>
    </source>
</reference>
<evidence type="ECO:0000313" key="17">
    <source>
        <dbReference type="EMBL" id="RHM79111.1"/>
    </source>
</evidence>
<dbReference type="EMBL" id="NIHM01000003">
    <property type="protein sequence ID" value="PLT57293.1"/>
    <property type="molecule type" value="Genomic_DNA"/>
</dbReference>
<evidence type="ECO:0000256" key="6">
    <source>
        <dbReference type="ARBA" id="ARBA00022723"/>
    </source>
</evidence>
<dbReference type="GO" id="GO:0043137">
    <property type="term" value="P:DNA replication, removal of RNA primer"/>
    <property type="evidence" value="ECO:0007669"/>
    <property type="project" value="TreeGrafter"/>
</dbReference>
<evidence type="ECO:0000313" key="18">
    <source>
        <dbReference type="Proteomes" id="UP000234840"/>
    </source>
</evidence>
<sequence>MAKNKYYAVRKGRVPGIYRTWSECQKQVTGYPGAVFKGFVTEEEAQSFLHPGQSAKAKETHISHTAYPYAYVDGSYFQGIYGFGGFLKLSDEEEVVLQGSGDHPDLAKMHNVAGELLGCIKAVKEAEKRKIAELSVFYDYQGIESWVTGDWAAKQAGTQKYRDFMNGTSVKLHFIKVKGHTGVEGNERADSLAKEAVSKKISFNQLVIE</sequence>
<dbReference type="InterPro" id="IPR011320">
    <property type="entry name" value="RNase_H1_N"/>
</dbReference>
<evidence type="ECO:0000256" key="4">
    <source>
        <dbReference type="ARBA" id="ARBA00012180"/>
    </source>
</evidence>
<dbReference type="AlphaFoldDB" id="A0A2N5NL91"/>
<keyword evidence="8" id="KW-0378">Hydrolase</keyword>
<dbReference type="InterPro" id="IPR002156">
    <property type="entry name" value="RNaseH_domain"/>
</dbReference>
<dbReference type="Proteomes" id="UP001148455">
    <property type="component" value="Unassembled WGS sequence"/>
</dbReference>
<dbReference type="Gene3D" id="3.40.970.10">
    <property type="entry name" value="Ribonuclease H1, N-terminal domain"/>
    <property type="match status" value="1"/>
</dbReference>
<dbReference type="Pfam" id="PF00075">
    <property type="entry name" value="RNase_H"/>
    <property type="match status" value="1"/>
</dbReference>
<dbReference type="GO" id="GO:0003676">
    <property type="term" value="F:nucleic acid binding"/>
    <property type="evidence" value="ECO:0007669"/>
    <property type="project" value="InterPro"/>
</dbReference>
<evidence type="ECO:0000313" key="19">
    <source>
        <dbReference type="Proteomes" id="UP000234849"/>
    </source>
</evidence>
<dbReference type="EMBL" id="QRWQ01000007">
    <property type="protein sequence ID" value="RGT38764.1"/>
    <property type="molecule type" value="Genomic_DNA"/>
</dbReference>
<accession>A0A2N5NL91</accession>
<evidence type="ECO:0000259" key="10">
    <source>
        <dbReference type="PROSITE" id="PS50879"/>
    </source>
</evidence>
<dbReference type="InterPro" id="IPR037056">
    <property type="entry name" value="RNase_H1_N_sf"/>
</dbReference>
<evidence type="ECO:0000256" key="3">
    <source>
        <dbReference type="ARBA" id="ARBA00005300"/>
    </source>
</evidence>